<keyword evidence="2" id="KW-0472">Membrane</keyword>
<organism evidence="3 4">
    <name type="scientific">Sulfobacillus benefaciens</name>
    <dbReference type="NCBI Taxonomy" id="453960"/>
    <lineage>
        <taxon>Bacteria</taxon>
        <taxon>Bacillati</taxon>
        <taxon>Bacillota</taxon>
        <taxon>Clostridia</taxon>
        <taxon>Eubacteriales</taxon>
        <taxon>Clostridiales Family XVII. Incertae Sedis</taxon>
        <taxon>Sulfobacillus</taxon>
    </lineage>
</organism>
<dbReference type="Proteomes" id="UP000242972">
    <property type="component" value="Unassembled WGS sequence"/>
</dbReference>
<evidence type="ECO:0000256" key="2">
    <source>
        <dbReference type="SAM" id="Phobius"/>
    </source>
</evidence>
<protein>
    <submittedName>
        <fullName evidence="3">Uncharacterized protein</fullName>
    </submittedName>
</protein>
<evidence type="ECO:0000313" key="4">
    <source>
        <dbReference type="Proteomes" id="UP000242972"/>
    </source>
</evidence>
<feature type="transmembrane region" description="Helical" evidence="2">
    <location>
        <begin position="24"/>
        <end position="41"/>
    </location>
</feature>
<reference evidence="3 4" key="1">
    <citation type="journal article" date="2014" name="BMC Genomics">
        <title>Comparison of environmental and isolate Sulfobacillus genomes reveals diverse carbon, sulfur, nitrogen, and hydrogen metabolisms.</title>
        <authorList>
            <person name="Justice N.B."/>
            <person name="Norman A."/>
            <person name="Brown C.T."/>
            <person name="Singh A."/>
            <person name="Thomas B.C."/>
            <person name="Banfield J.F."/>
        </authorList>
    </citation>
    <scope>NUCLEOTIDE SEQUENCE [LARGE SCALE GENOMIC DNA]</scope>
    <source>
        <strain evidence="3">AMDSBA4</strain>
    </source>
</reference>
<proteinExistence type="predicted"/>
<keyword evidence="2" id="KW-1133">Transmembrane helix</keyword>
<keyword evidence="2" id="KW-0812">Transmembrane</keyword>
<accession>A0A2T2X5E3</accession>
<sequence>MGGFFPHLPIEIPNSPGLPHWWDPFWWIFQIVVMSVLLMAFRKIAMSVDKDYDRPPYTRNTKPDSKKKPH</sequence>
<dbReference type="AlphaFoldDB" id="A0A2T2X5E3"/>
<evidence type="ECO:0000313" key="3">
    <source>
        <dbReference type="EMBL" id="PSR29720.1"/>
    </source>
</evidence>
<feature type="region of interest" description="Disordered" evidence="1">
    <location>
        <begin position="51"/>
        <end position="70"/>
    </location>
</feature>
<comment type="caution">
    <text evidence="3">The sequence shown here is derived from an EMBL/GenBank/DDBJ whole genome shotgun (WGS) entry which is preliminary data.</text>
</comment>
<name>A0A2T2X5E3_9FIRM</name>
<evidence type="ECO:0000256" key="1">
    <source>
        <dbReference type="SAM" id="MobiDB-lite"/>
    </source>
</evidence>
<dbReference type="EMBL" id="PXYW01000086">
    <property type="protein sequence ID" value="PSR29720.1"/>
    <property type="molecule type" value="Genomic_DNA"/>
</dbReference>
<gene>
    <name evidence="3" type="ORF">C7B46_18330</name>
</gene>